<proteinExistence type="predicted"/>
<protein>
    <submittedName>
        <fullName evidence="2">Peptidase S1 domain-containing protein</fullName>
    </submittedName>
</protein>
<dbReference type="WBParaSite" id="RSKR_0001179700.1">
    <property type="protein sequence ID" value="RSKR_0001179700.1"/>
    <property type="gene ID" value="RSKR_0001179700"/>
</dbReference>
<sequence>MGSRVVGGKVSSNHSWPWVGQLINYKDVAYCGCALIGDEYVVTAAHCFPTNFGGIDASFYKVMLGSNVNGNGTLFEVSSISIHPFYSANKRSSQYDIALIKLAKKVNRTKSLNAICLNRLPVLPYHVCVVAGWGRTRETGAASTELREAFIPIVPNEICNDFMHYRGRVHTPSSFCAGYSDGSFDACKGDSGGPVMCQINGFWELHGIVSWGEGCARRGYPGVYTHVYHMKGWLMLELGKQGKTIDEFYS</sequence>
<evidence type="ECO:0000313" key="1">
    <source>
        <dbReference type="Proteomes" id="UP000095286"/>
    </source>
</evidence>
<reference evidence="2" key="1">
    <citation type="submission" date="2016-11" db="UniProtKB">
        <authorList>
            <consortium name="WormBaseParasite"/>
        </authorList>
    </citation>
    <scope>IDENTIFICATION</scope>
    <source>
        <strain evidence="2">KR3021</strain>
    </source>
</reference>
<organism evidence="1 2">
    <name type="scientific">Rhabditophanes sp. KR3021</name>
    <dbReference type="NCBI Taxonomy" id="114890"/>
    <lineage>
        <taxon>Eukaryota</taxon>
        <taxon>Metazoa</taxon>
        <taxon>Ecdysozoa</taxon>
        <taxon>Nematoda</taxon>
        <taxon>Chromadorea</taxon>
        <taxon>Rhabditida</taxon>
        <taxon>Tylenchina</taxon>
        <taxon>Panagrolaimomorpha</taxon>
        <taxon>Strongyloidoidea</taxon>
        <taxon>Alloionematidae</taxon>
        <taxon>Rhabditophanes</taxon>
    </lineage>
</organism>
<name>A0AC35UH86_9BILA</name>
<accession>A0AC35UH86</accession>
<evidence type="ECO:0000313" key="2">
    <source>
        <dbReference type="WBParaSite" id="RSKR_0001179700.1"/>
    </source>
</evidence>
<dbReference type="Proteomes" id="UP000095286">
    <property type="component" value="Unplaced"/>
</dbReference>